<evidence type="ECO:0000256" key="2">
    <source>
        <dbReference type="SAM" id="Phobius"/>
    </source>
</evidence>
<proteinExistence type="predicted"/>
<feature type="compositionally biased region" description="Basic residues" evidence="1">
    <location>
        <begin position="502"/>
        <end position="516"/>
    </location>
</feature>
<name>A0A7S2PM95_9STRA</name>
<dbReference type="AlphaFoldDB" id="A0A7S2PM95"/>
<evidence type="ECO:0000256" key="3">
    <source>
        <dbReference type="SAM" id="SignalP"/>
    </source>
</evidence>
<evidence type="ECO:0000256" key="1">
    <source>
        <dbReference type="SAM" id="MobiDB-lite"/>
    </source>
</evidence>
<feature type="compositionally biased region" description="Basic and acidic residues" evidence="1">
    <location>
        <begin position="342"/>
        <end position="353"/>
    </location>
</feature>
<accession>A0A7S2PM95</accession>
<feature type="transmembrane region" description="Helical" evidence="2">
    <location>
        <begin position="72"/>
        <end position="94"/>
    </location>
</feature>
<feature type="signal peptide" evidence="3">
    <location>
        <begin position="1"/>
        <end position="25"/>
    </location>
</feature>
<gene>
    <name evidence="4" type="ORF">SMAR0320_LOCUS12681</name>
</gene>
<evidence type="ECO:0000313" key="4">
    <source>
        <dbReference type="EMBL" id="CAD9607815.1"/>
    </source>
</evidence>
<feature type="compositionally biased region" description="Polar residues" evidence="1">
    <location>
        <begin position="324"/>
        <end position="333"/>
    </location>
</feature>
<feature type="region of interest" description="Disordered" evidence="1">
    <location>
        <begin position="132"/>
        <end position="224"/>
    </location>
</feature>
<feature type="compositionally biased region" description="Low complexity" evidence="1">
    <location>
        <begin position="164"/>
        <end position="184"/>
    </location>
</feature>
<keyword evidence="2" id="KW-0472">Membrane</keyword>
<dbReference type="EMBL" id="HBGZ01017659">
    <property type="protein sequence ID" value="CAD9607815.1"/>
    <property type="molecule type" value="Transcribed_RNA"/>
</dbReference>
<feature type="region of interest" description="Disordered" evidence="1">
    <location>
        <begin position="323"/>
        <end position="369"/>
    </location>
</feature>
<keyword evidence="2" id="KW-0812">Transmembrane</keyword>
<sequence>MHKMTSNKTLRCIIVILAIASLGSASSLRSNNNNANHVEQSSSTHQFSSRLLQNDVQQPTDSSGGSESGSTLVIVGAVGAVISILILIGGVCYAKRSYSSDNANNGPGRRQYLNDTMEEKEMSNIISSMEKNAAKKEKGGSGSGGGGYFKRSSGSGSKGGSGTAVANNGRADAAAAAASEESVGYESDAPPPPPENFMNVEQTSDDESDMHYNGIGAGNRSRANTGDDDMSFAYSVDQSSIAPYNRQQQNNSIDPYIGGAAALQSFQNEKGGVFEWNEDGTKMVYTPAMGDDEKKAQNGFVYDERKKKWVVSKQVVGAKGVSFKPTTSANDGKSSAMMMTESPKELQRTHSDASTRSYGSGTTGNSGLTGMGSEFTFGAVGTDYSTVRTRSGTTFVSTGIAIPSPSNAGGGQEVEVEGVSAIDRLMLMDDDDLSNGSSDEGHSNLGHVAGDLGQIDDEPGMIIPKKTLSRLKSNTIKEDTPFDEVAKPRPKPVPNFDSSPRHFVRKNRKPSFGRRV</sequence>
<feature type="chain" id="PRO_5030638408" evidence="3">
    <location>
        <begin position="26"/>
        <end position="516"/>
    </location>
</feature>
<protein>
    <submittedName>
        <fullName evidence="4">Uncharacterized protein</fullName>
    </submittedName>
</protein>
<keyword evidence="3" id="KW-0732">Signal</keyword>
<organism evidence="4">
    <name type="scientific">Skeletonema marinoi</name>
    <dbReference type="NCBI Taxonomy" id="267567"/>
    <lineage>
        <taxon>Eukaryota</taxon>
        <taxon>Sar</taxon>
        <taxon>Stramenopiles</taxon>
        <taxon>Ochrophyta</taxon>
        <taxon>Bacillariophyta</taxon>
        <taxon>Coscinodiscophyceae</taxon>
        <taxon>Thalassiosirophycidae</taxon>
        <taxon>Thalassiosirales</taxon>
        <taxon>Skeletonemataceae</taxon>
        <taxon>Skeletonema</taxon>
        <taxon>Skeletonema marinoi-dohrnii complex</taxon>
    </lineage>
</organism>
<reference evidence="4" key="1">
    <citation type="submission" date="2021-01" db="EMBL/GenBank/DDBJ databases">
        <authorList>
            <person name="Corre E."/>
            <person name="Pelletier E."/>
            <person name="Niang G."/>
            <person name="Scheremetjew M."/>
            <person name="Finn R."/>
            <person name="Kale V."/>
            <person name="Holt S."/>
            <person name="Cochrane G."/>
            <person name="Meng A."/>
            <person name="Brown T."/>
            <person name="Cohen L."/>
        </authorList>
    </citation>
    <scope>NUCLEOTIDE SEQUENCE</scope>
    <source>
        <strain evidence="4">SM1012Den-03</strain>
    </source>
</reference>
<feature type="region of interest" description="Disordered" evidence="1">
    <location>
        <begin position="434"/>
        <end position="459"/>
    </location>
</feature>
<keyword evidence="2" id="KW-1133">Transmembrane helix</keyword>
<feature type="region of interest" description="Disordered" evidence="1">
    <location>
        <begin position="472"/>
        <end position="516"/>
    </location>
</feature>
<feature type="compositionally biased region" description="Basic and acidic residues" evidence="1">
    <location>
        <begin position="475"/>
        <end position="487"/>
    </location>
</feature>